<dbReference type="Gene3D" id="3.40.50.300">
    <property type="entry name" value="P-loop containing nucleotide triphosphate hydrolases"/>
    <property type="match status" value="1"/>
</dbReference>
<reference evidence="4" key="1">
    <citation type="submission" date="2019-06" db="EMBL/GenBank/DDBJ databases">
        <authorList>
            <consortium name="Wellcome Sanger Institute Data Sharing"/>
        </authorList>
    </citation>
    <scope>NUCLEOTIDE SEQUENCE [LARGE SCALE GENOMIC DNA]</scope>
</reference>
<dbReference type="InParanoid" id="A0A672GLL2"/>
<evidence type="ECO:0000313" key="5">
    <source>
        <dbReference type="Proteomes" id="UP000472267"/>
    </source>
</evidence>
<keyword evidence="5" id="KW-1185">Reference proteome</keyword>
<reference evidence="4" key="2">
    <citation type="submission" date="2025-08" db="UniProtKB">
        <authorList>
            <consortium name="Ensembl"/>
        </authorList>
    </citation>
    <scope>IDENTIFICATION</scope>
</reference>
<keyword evidence="1" id="KW-0547">Nucleotide-binding</keyword>
<reference evidence="4" key="3">
    <citation type="submission" date="2025-09" db="UniProtKB">
        <authorList>
            <consortium name="Ensembl"/>
        </authorList>
    </citation>
    <scope>IDENTIFICATION</scope>
</reference>
<dbReference type="Pfam" id="PF00735">
    <property type="entry name" value="Septin"/>
    <property type="match status" value="1"/>
</dbReference>
<feature type="domain" description="Septin-type G" evidence="3">
    <location>
        <begin position="64"/>
        <end position="144"/>
    </location>
</feature>
<evidence type="ECO:0000256" key="1">
    <source>
        <dbReference type="RuleBase" id="RU004560"/>
    </source>
</evidence>
<dbReference type="AlphaFoldDB" id="A0A672GLL2"/>
<protein>
    <submittedName>
        <fullName evidence="4">Uncharacterized LOC115405597</fullName>
    </submittedName>
</protein>
<accession>A0A672GLL2</accession>
<dbReference type="RefSeq" id="XP_029971073.1">
    <property type="nucleotide sequence ID" value="XM_030115213.1"/>
</dbReference>
<proteinExistence type="inferred from homology"/>
<dbReference type="SUPFAM" id="SSF52540">
    <property type="entry name" value="P-loop containing nucleoside triphosphate hydrolases"/>
    <property type="match status" value="1"/>
</dbReference>
<dbReference type="InterPro" id="IPR030379">
    <property type="entry name" value="G_SEPTIN_dom"/>
</dbReference>
<dbReference type="PANTHER" id="PTHR32046:SF14">
    <property type="match status" value="1"/>
</dbReference>
<dbReference type="PANTHER" id="PTHR32046">
    <property type="entry name" value="G DOMAIN-CONTAINING PROTEIN"/>
    <property type="match status" value="1"/>
</dbReference>
<evidence type="ECO:0000256" key="2">
    <source>
        <dbReference type="SAM" id="Coils"/>
    </source>
</evidence>
<dbReference type="Proteomes" id="UP000472267">
    <property type="component" value="Chromosome 18"/>
</dbReference>
<comment type="similarity">
    <text evidence="1">Belongs to the TRAFAC class TrmE-Era-EngA-EngB-Septin-like GTPase superfamily. Septin GTPase family.</text>
</comment>
<evidence type="ECO:0000259" key="3">
    <source>
        <dbReference type="Pfam" id="PF00735"/>
    </source>
</evidence>
<gene>
    <name evidence="4" type="primary">LOC115405597</name>
</gene>
<dbReference type="Ensembl" id="ENSSFAT00005012793.1">
    <property type="protein sequence ID" value="ENSSFAP00005012254.1"/>
    <property type="gene ID" value="ENSSFAG00005006802.1"/>
</dbReference>
<feature type="coiled-coil region" evidence="2">
    <location>
        <begin position="305"/>
        <end position="356"/>
    </location>
</feature>
<dbReference type="OrthoDB" id="8954335at2759"/>
<evidence type="ECO:0000313" key="4">
    <source>
        <dbReference type="Ensembl" id="ENSSFAP00005012254.1"/>
    </source>
</evidence>
<dbReference type="InterPro" id="IPR027417">
    <property type="entry name" value="P-loop_NTPase"/>
</dbReference>
<sequence>MKKFLLGESGPKRLCEAVKDKSRRLKSDPGPLPVYVIPLEKNKIDVDGCKHFSYGQSLTKHNRTIMVLGATGAGKSTLINGMINYILGVQFQDSYRFKLVDEDASKSQAHSQTSEVTVYKLNHEKDFTVPFSLTIVDTPGFGDTRGIDRDREIVEQLRNLFSSDFGVTEIDAICFVAQASLARLTASQKYVFDSVLSIFGKDVAENIRILVTFADGQRPPVLEAINASGVPCPKSKDGLPIHFKFNNSALFADNKSSAANNTDDDDDDGGEDGGFDKMFWDMGSKSMKRFFNALNVITTKSLKLTKEVLRERQQLEVSIENLQTQVKLGLAKMEEINETKKQLKDHEAEINRNKNFEFYVTVTKPEKEDISRTGNYITNCQQCFVTCHYPCGIPSDGDKSGCWAMGSNGYCNQCPGGCYWNVHFNQKYKWSYVDVQERRTIGELEQKYRKAEGEKLTVQGIICGLKADYSQMQTEVVNLMSESAKCLNRLKEIALKPNPLSTPEYIDMLIEGEKSEGKPGFKERINALTSMKEKAEFMTKVSKGEKLLMSQQSVDVASPPEAQPQT</sequence>
<keyword evidence="1" id="KW-0342">GTP-binding</keyword>
<name>A0A672GLL2_SALFA</name>
<dbReference type="GO" id="GO:0005525">
    <property type="term" value="F:GTP binding"/>
    <property type="evidence" value="ECO:0007669"/>
    <property type="project" value="UniProtKB-KW"/>
</dbReference>
<keyword evidence="2" id="KW-0175">Coiled coil</keyword>
<dbReference type="OMA" id="YWNVHFN"/>
<dbReference type="GeneID" id="115405597"/>
<organism evidence="4 5">
    <name type="scientific">Salarias fasciatus</name>
    <name type="common">Jewelled blenny</name>
    <name type="synonym">Blennius fasciatus</name>
    <dbReference type="NCBI Taxonomy" id="181472"/>
    <lineage>
        <taxon>Eukaryota</taxon>
        <taxon>Metazoa</taxon>
        <taxon>Chordata</taxon>
        <taxon>Craniata</taxon>
        <taxon>Vertebrata</taxon>
        <taxon>Euteleostomi</taxon>
        <taxon>Actinopterygii</taxon>
        <taxon>Neopterygii</taxon>
        <taxon>Teleostei</taxon>
        <taxon>Neoteleostei</taxon>
        <taxon>Acanthomorphata</taxon>
        <taxon>Ovalentaria</taxon>
        <taxon>Blenniimorphae</taxon>
        <taxon>Blenniiformes</taxon>
        <taxon>Blennioidei</taxon>
        <taxon>Blenniidae</taxon>
        <taxon>Salariinae</taxon>
        <taxon>Salarias</taxon>
    </lineage>
</organism>
<dbReference type="FunFam" id="3.40.50.300:FF:002049">
    <property type="entry name" value="Si:ch73-170d6.2"/>
    <property type="match status" value="1"/>
</dbReference>